<evidence type="ECO:0000313" key="2">
    <source>
        <dbReference type="EMBL" id="KAF2874035.1"/>
    </source>
</evidence>
<evidence type="ECO:0000256" key="1">
    <source>
        <dbReference type="SAM" id="MobiDB-lite"/>
    </source>
</evidence>
<accession>A0A7C8MDK6</accession>
<sequence length="133" mass="14591">MSSESRTLPIYQTRKASSRLNLRAEIKPCRQPLSPVKLAEASKRRATWTPAICEYLTLIVLSVSNCMLKSTLHPCPSFNPKSSTQDRTARSSLPHPPQRSPFPTTSPLATNAEPSHGPHRLANAIAPELLAPL</sequence>
<dbReference type="EMBL" id="JAADJZ010000006">
    <property type="protein sequence ID" value="KAF2874035.1"/>
    <property type="molecule type" value="Genomic_DNA"/>
</dbReference>
<gene>
    <name evidence="2" type="ORF">BDV95DRAFT_319834</name>
</gene>
<proteinExistence type="predicted"/>
<dbReference type="Proteomes" id="UP000481861">
    <property type="component" value="Unassembled WGS sequence"/>
</dbReference>
<organism evidence="2 3">
    <name type="scientific">Massariosphaeria phaeospora</name>
    <dbReference type="NCBI Taxonomy" id="100035"/>
    <lineage>
        <taxon>Eukaryota</taxon>
        <taxon>Fungi</taxon>
        <taxon>Dikarya</taxon>
        <taxon>Ascomycota</taxon>
        <taxon>Pezizomycotina</taxon>
        <taxon>Dothideomycetes</taxon>
        <taxon>Pleosporomycetidae</taxon>
        <taxon>Pleosporales</taxon>
        <taxon>Pleosporales incertae sedis</taxon>
        <taxon>Massariosphaeria</taxon>
    </lineage>
</organism>
<feature type="compositionally biased region" description="Polar residues" evidence="1">
    <location>
        <begin position="101"/>
        <end position="113"/>
    </location>
</feature>
<name>A0A7C8MDK6_9PLEO</name>
<evidence type="ECO:0000313" key="3">
    <source>
        <dbReference type="Proteomes" id="UP000481861"/>
    </source>
</evidence>
<protein>
    <submittedName>
        <fullName evidence="2">Uncharacterized protein</fullName>
    </submittedName>
</protein>
<keyword evidence="3" id="KW-1185">Reference proteome</keyword>
<feature type="region of interest" description="Disordered" evidence="1">
    <location>
        <begin position="74"/>
        <end position="133"/>
    </location>
</feature>
<comment type="caution">
    <text evidence="2">The sequence shown here is derived from an EMBL/GenBank/DDBJ whole genome shotgun (WGS) entry which is preliminary data.</text>
</comment>
<dbReference type="AlphaFoldDB" id="A0A7C8MDK6"/>
<reference evidence="2 3" key="1">
    <citation type="submission" date="2020-01" db="EMBL/GenBank/DDBJ databases">
        <authorList>
            <consortium name="DOE Joint Genome Institute"/>
            <person name="Haridas S."/>
            <person name="Albert R."/>
            <person name="Binder M."/>
            <person name="Bloem J."/>
            <person name="Labutti K."/>
            <person name="Salamov A."/>
            <person name="Andreopoulos B."/>
            <person name="Baker S.E."/>
            <person name="Barry K."/>
            <person name="Bills G."/>
            <person name="Bluhm B.H."/>
            <person name="Cannon C."/>
            <person name="Castanera R."/>
            <person name="Culley D.E."/>
            <person name="Daum C."/>
            <person name="Ezra D."/>
            <person name="Gonzalez J.B."/>
            <person name="Henrissat B."/>
            <person name="Kuo A."/>
            <person name="Liang C."/>
            <person name="Lipzen A."/>
            <person name="Lutzoni F."/>
            <person name="Magnuson J."/>
            <person name="Mondo S."/>
            <person name="Nolan M."/>
            <person name="Ohm R."/>
            <person name="Pangilinan J."/>
            <person name="Park H.-J.H."/>
            <person name="Ramirez L."/>
            <person name="Alfaro M."/>
            <person name="Sun H."/>
            <person name="Tritt A."/>
            <person name="Yoshinaga Y."/>
            <person name="Zwiers L.-H.L."/>
            <person name="Turgeon B.G."/>
            <person name="Goodwin S.B."/>
            <person name="Spatafora J.W."/>
            <person name="Crous P.W."/>
            <person name="Grigoriev I.V."/>
        </authorList>
    </citation>
    <scope>NUCLEOTIDE SEQUENCE [LARGE SCALE GENOMIC DNA]</scope>
    <source>
        <strain evidence="2 3">CBS 611.86</strain>
    </source>
</reference>